<keyword evidence="13" id="KW-0012">Acyltransferase</keyword>
<dbReference type="SFLD" id="SFLDG01086">
    <property type="entry name" value="elongater_protein-like"/>
    <property type="match status" value="1"/>
</dbReference>
<evidence type="ECO:0000256" key="5">
    <source>
        <dbReference type="ARBA" id="ARBA00022555"/>
    </source>
</evidence>
<dbReference type="GO" id="GO:0033588">
    <property type="term" value="C:elongator holoenzyme complex"/>
    <property type="evidence" value="ECO:0007669"/>
    <property type="project" value="TreeGrafter"/>
</dbReference>
<keyword evidence="12" id="KW-0411">Iron-sulfur</keyword>
<sequence length="555" mass="64880">MDIEDIITTKKTTELTIEQIEILRNELIKNNFDSTFNFIKDIKKQYKFNCSKIDLIKIYNNLGYEDYQLKKKLIKKIQKSQSGIISVTVLTSGTPEYTNANGERVKGTFSCLHNCSFCPNEKPSEANNWTQQPKSYLYTEPAVLRANQNDFDPIKQMNSRISSLSRMGHQIDKIELLVLGGTWSEYPKEYQEEFITKLYYSANVYYDHIKRDILTLEEEIANNEIAKIHIIGLTLEMRSDSISLNEIKRLRRFNCTRVQLGIQHTNNEILKMNNRGESVEKTIKAIKLLKNNCYKIDGHLMLNLYGSSIEQDEIMLNQILYNPDLQLDQLKIYPCAIVPFTKIKELYDTGIYKPYDDKYLYDLIKNFKINISKQFRINRIIRDISGHYIQGGYSQQFTSIRQVLEKDMRANNWCCKCIRCREIKGNIIDEEIKLDIMEYKASEGNEYFISFETSKYLIGFIRLRLNLNYDNVLPILQNTALIRELHVYSTLSNVGTNDLYSLQHKGFGTKLIEKAEEIAQSFDFKKIAIIAGTGVRNYYKKFGYTLEDTFMIKIF</sequence>
<evidence type="ECO:0000256" key="7">
    <source>
        <dbReference type="ARBA" id="ARBA00022691"/>
    </source>
</evidence>
<dbReference type="SFLD" id="SFLDF00344">
    <property type="entry name" value="ELP3-like"/>
    <property type="match status" value="1"/>
</dbReference>
<evidence type="ECO:0000313" key="17">
    <source>
        <dbReference type="EMBL" id="QHT30719.1"/>
    </source>
</evidence>
<dbReference type="GO" id="GO:0005634">
    <property type="term" value="C:nucleus"/>
    <property type="evidence" value="ECO:0007669"/>
    <property type="project" value="TreeGrafter"/>
</dbReference>
<dbReference type="PROSITE" id="PS51186">
    <property type="entry name" value="GNAT"/>
    <property type="match status" value="1"/>
</dbReference>
<keyword evidence="8" id="KW-0819">tRNA processing</keyword>
<reference evidence="17" key="1">
    <citation type="journal article" date="2020" name="Nature">
        <title>Giant virus diversity and host interactions through global metagenomics.</title>
        <authorList>
            <person name="Schulz F."/>
            <person name="Roux S."/>
            <person name="Paez-Espino D."/>
            <person name="Jungbluth S."/>
            <person name="Walsh D.A."/>
            <person name="Denef V.J."/>
            <person name="McMahon K.D."/>
            <person name="Konstantinidis K.T."/>
            <person name="Eloe-Fadrosh E.A."/>
            <person name="Kyrpides N.C."/>
            <person name="Woyke T."/>
        </authorList>
    </citation>
    <scope>NUCLEOTIDE SEQUENCE</scope>
    <source>
        <strain evidence="17">GVMAG-M-3300009151-35</strain>
    </source>
</reference>
<dbReference type="GO" id="GO:0005737">
    <property type="term" value="C:cytoplasm"/>
    <property type="evidence" value="ECO:0007669"/>
    <property type="project" value="TreeGrafter"/>
</dbReference>
<keyword evidence="7" id="KW-0949">S-adenosyl-L-methionine</keyword>
<dbReference type="GO" id="GO:0106261">
    <property type="term" value="F:tRNA uridine(34) acetyltransferase activity"/>
    <property type="evidence" value="ECO:0007669"/>
    <property type="project" value="UniProtKB-EC"/>
</dbReference>
<evidence type="ECO:0000256" key="6">
    <source>
        <dbReference type="ARBA" id="ARBA00022679"/>
    </source>
</evidence>
<dbReference type="Pfam" id="PF04055">
    <property type="entry name" value="Radical_SAM"/>
    <property type="match status" value="1"/>
</dbReference>
<evidence type="ECO:0000256" key="2">
    <source>
        <dbReference type="ARBA" id="ARBA00005217"/>
    </source>
</evidence>
<dbReference type="InterPro" id="IPR000182">
    <property type="entry name" value="GNAT_dom"/>
</dbReference>
<dbReference type="InterPro" id="IPR034687">
    <property type="entry name" value="ELP3-like"/>
</dbReference>
<dbReference type="InterPro" id="IPR006638">
    <property type="entry name" value="Elp3/MiaA/NifB-like_rSAM"/>
</dbReference>
<dbReference type="SMART" id="SM00729">
    <property type="entry name" value="Elp3"/>
    <property type="match status" value="1"/>
</dbReference>
<dbReference type="Pfam" id="PF16199">
    <property type="entry name" value="Radical_SAM_C"/>
    <property type="match status" value="1"/>
</dbReference>
<comment type="catalytic activity">
    <reaction evidence="15">
        <text>uridine(34) in tRNA + acetyl-CoA + S-adenosyl-L-methionine + H2O = 5-(carboxymethyl)uridine(34) in tRNA + 5'-deoxyadenosine + L-methionine + CoA + 2 H(+)</text>
        <dbReference type="Rhea" id="RHEA:61020"/>
        <dbReference type="Rhea" id="RHEA-COMP:10407"/>
        <dbReference type="Rhea" id="RHEA-COMP:11727"/>
        <dbReference type="ChEBI" id="CHEBI:15377"/>
        <dbReference type="ChEBI" id="CHEBI:15378"/>
        <dbReference type="ChEBI" id="CHEBI:17319"/>
        <dbReference type="ChEBI" id="CHEBI:57287"/>
        <dbReference type="ChEBI" id="CHEBI:57288"/>
        <dbReference type="ChEBI" id="CHEBI:57844"/>
        <dbReference type="ChEBI" id="CHEBI:59789"/>
        <dbReference type="ChEBI" id="CHEBI:65315"/>
        <dbReference type="ChEBI" id="CHEBI:74882"/>
        <dbReference type="EC" id="2.3.1.311"/>
    </reaction>
    <physiologicalReaction direction="left-to-right" evidence="15">
        <dbReference type="Rhea" id="RHEA:61021"/>
    </physiologicalReaction>
</comment>
<dbReference type="PANTHER" id="PTHR11135">
    <property type="entry name" value="HISTONE ACETYLTRANSFERASE-RELATED"/>
    <property type="match status" value="1"/>
</dbReference>
<dbReference type="InterPro" id="IPR016181">
    <property type="entry name" value="Acyl_CoA_acyltransferase"/>
</dbReference>
<comment type="pathway">
    <text evidence="2">tRNA modification.</text>
</comment>
<dbReference type="GO" id="GO:0000049">
    <property type="term" value="F:tRNA binding"/>
    <property type="evidence" value="ECO:0007669"/>
    <property type="project" value="UniProtKB-KW"/>
</dbReference>
<dbReference type="InterPro" id="IPR039661">
    <property type="entry name" value="ELP3"/>
</dbReference>
<accession>A0A6C0EQV3</accession>
<keyword evidence="10" id="KW-0694">RNA-binding</keyword>
<evidence type="ECO:0000256" key="11">
    <source>
        <dbReference type="ARBA" id="ARBA00023004"/>
    </source>
</evidence>
<name>A0A6C0EQV3_9ZZZZ</name>
<dbReference type="PANTHER" id="PTHR11135:SF2">
    <property type="entry name" value="ELONGATOR COMPLEX PROTEIN 3"/>
    <property type="match status" value="1"/>
</dbReference>
<evidence type="ECO:0000256" key="8">
    <source>
        <dbReference type="ARBA" id="ARBA00022694"/>
    </source>
</evidence>
<evidence type="ECO:0000256" key="4">
    <source>
        <dbReference type="ARBA" id="ARBA00022485"/>
    </source>
</evidence>
<dbReference type="SUPFAM" id="SSF102114">
    <property type="entry name" value="Radical SAM enzymes"/>
    <property type="match status" value="1"/>
</dbReference>
<protein>
    <recommendedName>
        <fullName evidence="14">tRNA carboxymethyluridine synthase</fullName>
        <ecNumber evidence="14">2.3.1.311</ecNumber>
    </recommendedName>
</protein>
<dbReference type="CDD" id="cd04301">
    <property type="entry name" value="NAT_SF"/>
    <property type="match status" value="1"/>
</dbReference>
<dbReference type="GO" id="GO:0002926">
    <property type="term" value="P:tRNA wobble base 5-methoxycarbonylmethyl-2-thiouridinylation"/>
    <property type="evidence" value="ECO:0007669"/>
    <property type="project" value="TreeGrafter"/>
</dbReference>
<dbReference type="InterPro" id="IPR007197">
    <property type="entry name" value="rSAM"/>
</dbReference>
<evidence type="ECO:0000256" key="13">
    <source>
        <dbReference type="ARBA" id="ARBA00023315"/>
    </source>
</evidence>
<feature type="domain" description="N-acetyltransferase" evidence="16">
    <location>
        <begin position="406"/>
        <end position="555"/>
    </location>
</feature>
<dbReference type="SUPFAM" id="SSF55729">
    <property type="entry name" value="Acyl-CoA N-acyltransferases (Nat)"/>
    <property type="match status" value="1"/>
</dbReference>
<dbReference type="EMBL" id="MN738909">
    <property type="protein sequence ID" value="QHT30719.1"/>
    <property type="molecule type" value="Genomic_DNA"/>
</dbReference>
<evidence type="ECO:0000256" key="10">
    <source>
        <dbReference type="ARBA" id="ARBA00022884"/>
    </source>
</evidence>
<comment type="cofactor">
    <cofactor evidence="1">
        <name>[4Fe-4S] cluster</name>
        <dbReference type="ChEBI" id="CHEBI:49883"/>
    </cofactor>
</comment>
<dbReference type="InterPro" id="IPR032432">
    <property type="entry name" value="Radical_SAM_C"/>
</dbReference>
<dbReference type="Gene3D" id="3.80.30.20">
    <property type="entry name" value="tm_1862 like domain"/>
    <property type="match status" value="1"/>
</dbReference>
<keyword evidence="6" id="KW-0808">Transferase</keyword>
<evidence type="ECO:0000256" key="14">
    <source>
        <dbReference type="ARBA" id="ARBA00044771"/>
    </source>
</evidence>
<dbReference type="GO" id="GO:0051539">
    <property type="term" value="F:4 iron, 4 sulfur cluster binding"/>
    <property type="evidence" value="ECO:0007669"/>
    <property type="project" value="UniProtKB-KW"/>
</dbReference>
<dbReference type="SFLD" id="SFLDS00029">
    <property type="entry name" value="Radical_SAM"/>
    <property type="match status" value="1"/>
</dbReference>
<keyword evidence="11" id="KW-0408">Iron</keyword>
<dbReference type="NCBIfam" id="TIGR01211">
    <property type="entry name" value="ELP3"/>
    <property type="match status" value="1"/>
</dbReference>
<evidence type="ECO:0000256" key="9">
    <source>
        <dbReference type="ARBA" id="ARBA00022723"/>
    </source>
</evidence>
<keyword evidence="9" id="KW-0479">Metal-binding</keyword>
<organism evidence="17">
    <name type="scientific">viral metagenome</name>
    <dbReference type="NCBI Taxonomy" id="1070528"/>
    <lineage>
        <taxon>unclassified sequences</taxon>
        <taxon>metagenomes</taxon>
        <taxon>organismal metagenomes</taxon>
    </lineage>
</organism>
<dbReference type="InterPro" id="IPR023404">
    <property type="entry name" value="rSAM_horseshoe"/>
</dbReference>
<proteinExistence type="inferred from homology"/>
<evidence type="ECO:0000259" key="16">
    <source>
        <dbReference type="PROSITE" id="PS51186"/>
    </source>
</evidence>
<comment type="similarity">
    <text evidence="3">Belongs to the ELP3 family.</text>
</comment>
<evidence type="ECO:0000256" key="12">
    <source>
        <dbReference type="ARBA" id="ARBA00023014"/>
    </source>
</evidence>
<dbReference type="Pfam" id="PF00583">
    <property type="entry name" value="Acetyltransf_1"/>
    <property type="match status" value="1"/>
</dbReference>
<dbReference type="GO" id="GO:0046872">
    <property type="term" value="F:metal ion binding"/>
    <property type="evidence" value="ECO:0007669"/>
    <property type="project" value="UniProtKB-KW"/>
</dbReference>
<evidence type="ECO:0000256" key="1">
    <source>
        <dbReference type="ARBA" id="ARBA00001966"/>
    </source>
</evidence>
<dbReference type="Gene3D" id="3.40.630.30">
    <property type="match status" value="1"/>
</dbReference>
<keyword evidence="4" id="KW-0004">4Fe-4S</keyword>
<dbReference type="EC" id="2.3.1.311" evidence="14"/>
<evidence type="ECO:0000256" key="3">
    <source>
        <dbReference type="ARBA" id="ARBA00005494"/>
    </source>
</evidence>
<keyword evidence="5" id="KW-0820">tRNA-binding</keyword>
<dbReference type="AlphaFoldDB" id="A0A6C0EQV3"/>
<dbReference type="InterPro" id="IPR058240">
    <property type="entry name" value="rSAM_sf"/>
</dbReference>
<evidence type="ECO:0000256" key="15">
    <source>
        <dbReference type="ARBA" id="ARBA00047372"/>
    </source>
</evidence>